<dbReference type="GO" id="GO:0043565">
    <property type="term" value="F:sequence-specific DNA binding"/>
    <property type="evidence" value="ECO:0007669"/>
    <property type="project" value="InterPro"/>
</dbReference>
<dbReference type="SUPFAM" id="SSF51182">
    <property type="entry name" value="RmlC-like cupins"/>
    <property type="match status" value="1"/>
</dbReference>
<accession>A0A1S8TDN4</accession>
<evidence type="ECO:0000313" key="6">
    <source>
        <dbReference type="Proteomes" id="UP000190890"/>
    </source>
</evidence>
<dbReference type="InterPro" id="IPR013096">
    <property type="entry name" value="Cupin_2"/>
</dbReference>
<dbReference type="PROSITE" id="PS00041">
    <property type="entry name" value="HTH_ARAC_FAMILY_1"/>
    <property type="match status" value="1"/>
</dbReference>
<evidence type="ECO:0000256" key="3">
    <source>
        <dbReference type="ARBA" id="ARBA00023163"/>
    </source>
</evidence>
<gene>
    <name evidence="5" type="primary">gadW</name>
    <name evidence="5" type="ORF">CLPUN_29300</name>
</gene>
<dbReference type="PANTHER" id="PTHR43280">
    <property type="entry name" value="ARAC-FAMILY TRANSCRIPTIONAL REGULATOR"/>
    <property type="match status" value="1"/>
</dbReference>
<dbReference type="OrthoDB" id="9816335at2"/>
<dbReference type="PRINTS" id="PR00032">
    <property type="entry name" value="HTHARAC"/>
</dbReference>
<dbReference type="GO" id="GO:0003700">
    <property type="term" value="F:DNA-binding transcription factor activity"/>
    <property type="evidence" value="ECO:0007669"/>
    <property type="project" value="InterPro"/>
</dbReference>
<keyword evidence="6" id="KW-1185">Reference proteome</keyword>
<name>A0A1S8TDN4_9CLOT</name>
<reference evidence="5 6" key="1">
    <citation type="submission" date="2016-05" db="EMBL/GenBank/DDBJ databases">
        <title>Microbial solvent formation.</title>
        <authorList>
            <person name="Poehlein A."/>
            <person name="Montoya Solano J.D."/>
            <person name="Flitsch S."/>
            <person name="Krabben P."/>
            <person name="Duerre P."/>
            <person name="Daniel R."/>
        </authorList>
    </citation>
    <scope>NUCLEOTIDE SEQUENCE [LARGE SCALE GENOMIC DNA]</scope>
    <source>
        <strain evidence="5 6">DSM 2619</strain>
    </source>
</reference>
<sequence>MNHDELDRMLRTLTEKELKYKSNPVISERYKKMKIMNCKGVDAYLFDDNDMKIGENITPRKHTRFVQVPMHVHTYIELSYVYSGEFSEVIKDKTVKLKQGQISIIDTGIPHSILPTTENDIIINILMSKEYFSTSFLSRLSSKGIISEFLINAISDKKEHDNYIIFNSENNKKIPDYIKELLCEYFDKSLCSDEIIDCFMILIFSELLRVFQYDSNKANSKSSNNAPIVEILHYLEKNYMTCTLTSTAKHFNFHPNYLSNLIKKTTNRSFSELILLQKLTRASILLENTNIPIYEIANEIGYNNLNFFYKKFRKYFGVTPNEFRENSIFSYHTKFK</sequence>
<dbReference type="Proteomes" id="UP000190890">
    <property type="component" value="Unassembled WGS sequence"/>
</dbReference>
<organism evidence="5 6">
    <name type="scientific">Clostridium puniceum</name>
    <dbReference type="NCBI Taxonomy" id="29367"/>
    <lineage>
        <taxon>Bacteria</taxon>
        <taxon>Bacillati</taxon>
        <taxon>Bacillota</taxon>
        <taxon>Clostridia</taxon>
        <taxon>Eubacteriales</taxon>
        <taxon>Clostridiaceae</taxon>
        <taxon>Clostridium</taxon>
    </lineage>
</organism>
<proteinExistence type="predicted"/>
<dbReference type="RefSeq" id="WP_077848011.1">
    <property type="nucleotide sequence ID" value="NZ_LZZM01000179.1"/>
</dbReference>
<dbReference type="AlphaFoldDB" id="A0A1S8TDN4"/>
<dbReference type="PROSITE" id="PS01124">
    <property type="entry name" value="HTH_ARAC_FAMILY_2"/>
    <property type="match status" value="1"/>
</dbReference>
<dbReference type="PANTHER" id="PTHR43280:SF28">
    <property type="entry name" value="HTH-TYPE TRANSCRIPTIONAL ACTIVATOR RHAS"/>
    <property type="match status" value="1"/>
</dbReference>
<dbReference type="InterPro" id="IPR018062">
    <property type="entry name" value="HTH_AraC-typ_CS"/>
</dbReference>
<keyword evidence="1" id="KW-0805">Transcription regulation</keyword>
<dbReference type="SMART" id="SM00342">
    <property type="entry name" value="HTH_ARAC"/>
    <property type="match status" value="1"/>
</dbReference>
<keyword evidence="3" id="KW-0804">Transcription</keyword>
<dbReference type="Gene3D" id="1.10.10.60">
    <property type="entry name" value="Homeodomain-like"/>
    <property type="match status" value="2"/>
</dbReference>
<dbReference type="Pfam" id="PF12833">
    <property type="entry name" value="HTH_18"/>
    <property type="match status" value="1"/>
</dbReference>
<evidence type="ECO:0000256" key="2">
    <source>
        <dbReference type="ARBA" id="ARBA00023125"/>
    </source>
</evidence>
<evidence type="ECO:0000256" key="1">
    <source>
        <dbReference type="ARBA" id="ARBA00023015"/>
    </source>
</evidence>
<evidence type="ECO:0000313" key="5">
    <source>
        <dbReference type="EMBL" id="OOM75893.1"/>
    </source>
</evidence>
<dbReference type="InterPro" id="IPR009057">
    <property type="entry name" value="Homeodomain-like_sf"/>
</dbReference>
<dbReference type="InterPro" id="IPR014710">
    <property type="entry name" value="RmlC-like_jellyroll"/>
</dbReference>
<dbReference type="STRING" id="29367.CLPUN_29300"/>
<feature type="domain" description="HTH araC/xylS-type" evidence="4">
    <location>
        <begin position="229"/>
        <end position="326"/>
    </location>
</feature>
<dbReference type="Gene3D" id="2.60.120.10">
    <property type="entry name" value="Jelly Rolls"/>
    <property type="match status" value="1"/>
</dbReference>
<comment type="caution">
    <text evidence="5">The sequence shown here is derived from an EMBL/GenBank/DDBJ whole genome shotgun (WGS) entry which is preliminary data.</text>
</comment>
<dbReference type="SUPFAM" id="SSF46689">
    <property type="entry name" value="Homeodomain-like"/>
    <property type="match status" value="1"/>
</dbReference>
<evidence type="ECO:0000259" key="4">
    <source>
        <dbReference type="PROSITE" id="PS01124"/>
    </source>
</evidence>
<protein>
    <submittedName>
        <fullName evidence="5">HTH-type transcriptional regulator GadW</fullName>
    </submittedName>
</protein>
<dbReference type="InterPro" id="IPR020449">
    <property type="entry name" value="Tscrpt_reg_AraC-type_HTH"/>
</dbReference>
<dbReference type="InterPro" id="IPR011051">
    <property type="entry name" value="RmlC_Cupin_sf"/>
</dbReference>
<dbReference type="InterPro" id="IPR018060">
    <property type="entry name" value="HTH_AraC"/>
</dbReference>
<keyword evidence="2" id="KW-0238">DNA-binding</keyword>
<dbReference type="Pfam" id="PF07883">
    <property type="entry name" value="Cupin_2"/>
    <property type="match status" value="1"/>
</dbReference>
<dbReference type="EMBL" id="LZZM01000179">
    <property type="protein sequence ID" value="OOM75893.1"/>
    <property type="molecule type" value="Genomic_DNA"/>
</dbReference>